<keyword evidence="4" id="KW-1185">Reference proteome</keyword>
<dbReference type="CDD" id="cd10918">
    <property type="entry name" value="CE4_NodB_like_5s_6s"/>
    <property type="match status" value="1"/>
</dbReference>
<evidence type="ECO:0000256" key="1">
    <source>
        <dbReference type="ARBA" id="ARBA00022729"/>
    </source>
</evidence>
<gene>
    <name evidence="3" type="ORF">ACFQDI_24545</name>
</gene>
<organism evidence="3 4">
    <name type="scientific">Prosthecobacter fluviatilis</name>
    <dbReference type="NCBI Taxonomy" id="445931"/>
    <lineage>
        <taxon>Bacteria</taxon>
        <taxon>Pseudomonadati</taxon>
        <taxon>Verrucomicrobiota</taxon>
        <taxon>Verrucomicrobiia</taxon>
        <taxon>Verrucomicrobiales</taxon>
        <taxon>Verrucomicrobiaceae</taxon>
        <taxon>Prosthecobacter</taxon>
    </lineage>
</organism>
<dbReference type="PANTHER" id="PTHR34216">
    <property type="match status" value="1"/>
</dbReference>
<dbReference type="Gene3D" id="3.20.20.370">
    <property type="entry name" value="Glycoside hydrolase/deacetylase"/>
    <property type="match status" value="1"/>
</dbReference>
<dbReference type="InterPro" id="IPR002509">
    <property type="entry name" value="NODB_dom"/>
</dbReference>
<protein>
    <submittedName>
        <fullName evidence="3">Polysaccharide deacetylase family protein</fullName>
        <ecNumber evidence="3">3.-.-.-</ecNumber>
    </submittedName>
</protein>
<dbReference type="PROSITE" id="PS51677">
    <property type="entry name" value="NODB"/>
    <property type="match status" value="1"/>
</dbReference>
<dbReference type="EMBL" id="JBHSMQ010000015">
    <property type="protein sequence ID" value="MFC5458062.1"/>
    <property type="molecule type" value="Genomic_DNA"/>
</dbReference>
<keyword evidence="1" id="KW-0732">Signal</keyword>
<dbReference type="InterPro" id="IPR011330">
    <property type="entry name" value="Glyco_hydro/deAcase_b/a-brl"/>
</dbReference>
<sequence length="355" mass="39394">MPLAFYPRSIKAAALVGSGLASFARTRRSAEATILTFHGLSENTSDRGILDWSLHLQAGVFRSICAMLAKEYHVISLADLVEARTQGSGLPDNSVIITFDDGYASNYELAYPILREFGLHATIFVTTGFLDAVEMFWFQRADLALGRTRKELLDWKINGKSLRLYLGTYELRQQSLAKLLPELKELPDADLLSEVGRLENALEVTEPSFDDLPQAMRPMTWEMACEMSLSGHVDIGGHTHTHPILARCDVRAVRAEIATCRDRIHAEIGELPFAFAYPNGGSDDFTRETLMLVREAGFKAACTTISGRVDSTVPMHQLPRYGSPESVLEAKATVSGAFETLKDWRQSCRKAMSMI</sequence>
<name>A0ABW0KZW8_9BACT</name>
<dbReference type="InterPro" id="IPR051398">
    <property type="entry name" value="Polysacch_Deacetylase"/>
</dbReference>
<dbReference type="PANTHER" id="PTHR34216:SF7">
    <property type="entry name" value="POLY-BETA-1,6-N-ACETYL-D-GLUCOSAMINE N-DEACETYLASE"/>
    <property type="match status" value="1"/>
</dbReference>
<proteinExistence type="predicted"/>
<dbReference type="EC" id="3.-.-.-" evidence="3"/>
<dbReference type="RefSeq" id="WP_377172020.1">
    <property type="nucleotide sequence ID" value="NZ_JBHSMQ010000015.1"/>
</dbReference>
<dbReference type="SUPFAM" id="SSF88713">
    <property type="entry name" value="Glycoside hydrolase/deacetylase"/>
    <property type="match status" value="1"/>
</dbReference>
<dbReference type="Pfam" id="PF01522">
    <property type="entry name" value="Polysacc_deac_1"/>
    <property type="match status" value="2"/>
</dbReference>
<evidence type="ECO:0000313" key="3">
    <source>
        <dbReference type="EMBL" id="MFC5458062.1"/>
    </source>
</evidence>
<keyword evidence="3" id="KW-0378">Hydrolase</keyword>
<dbReference type="Proteomes" id="UP001596052">
    <property type="component" value="Unassembled WGS sequence"/>
</dbReference>
<reference evidence="4" key="1">
    <citation type="journal article" date="2019" name="Int. J. Syst. Evol. Microbiol.">
        <title>The Global Catalogue of Microorganisms (GCM) 10K type strain sequencing project: providing services to taxonomists for standard genome sequencing and annotation.</title>
        <authorList>
            <consortium name="The Broad Institute Genomics Platform"/>
            <consortium name="The Broad Institute Genome Sequencing Center for Infectious Disease"/>
            <person name="Wu L."/>
            <person name="Ma J."/>
        </authorList>
    </citation>
    <scope>NUCLEOTIDE SEQUENCE [LARGE SCALE GENOMIC DNA]</scope>
    <source>
        <strain evidence="4">CGMCC 4.1469</strain>
    </source>
</reference>
<dbReference type="GO" id="GO:0016787">
    <property type="term" value="F:hydrolase activity"/>
    <property type="evidence" value="ECO:0007669"/>
    <property type="project" value="UniProtKB-KW"/>
</dbReference>
<evidence type="ECO:0000259" key="2">
    <source>
        <dbReference type="PROSITE" id="PS51677"/>
    </source>
</evidence>
<feature type="domain" description="NodB homology" evidence="2">
    <location>
        <begin position="93"/>
        <end position="355"/>
    </location>
</feature>
<accession>A0ABW0KZW8</accession>
<comment type="caution">
    <text evidence="3">The sequence shown here is derived from an EMBL/GenBank/DDBJ whole genome shotgun (WGS) entry which is preliminary data.</text>
</comment>
<evidence type="ECO:0000313" key="4">
    <source>
        <dbReference type="Proteomes" id="UP001596052"/>
    </source>
</evidence>